<dbReference type="PANTHER" id="PTHR11692:SF0">
    <property type="entry name" value="BIFUNCTIONAL PURINE BIOSYNTHESIS PROTEIN ATIC"/>
    <property type="match status" value="1"/>
</dbReference>
<dbReference type="GO" id="GO:0004643">
    <property type="term" value="F:phosphoribosylaminoimidazolecarboxamide formyltransferase activity"/>
    <property type="evidence" value="ECO:0007669"/>
    <property type="project" value="InterPro"/>
</dbReference>
<dbReference type="Gene3D" id="3.40.50.1380">
    <property type="entry name" value="Methylglyoxal synthase-like domain"/>
    <property type="match status" value="1"/>
</dbReference>
<evidence type="ECO:0000313" key="3">
    <source>
        <dbReference type="Proteomes" id="UP000270296"/>
    </source>
</evidence>
<dbReference type="Pfam" id="PF01808">
    <property type="entry name" value="AICARFT_IMPCHas"/>
    <property type="match status" value="1"/>
</dbReference>
<dbReference type="PIRSF" id="PIRSF000414">
    <property type="entry name" value="AICARFT_IMPCHas"/>
    <property type="match status" value="1"/>
</dbReference>
<evidence type="ECO:0000256" key="1">
    <source>
        <dbReference type="SAM" id="Phobius"/>
    </source>
</evidence>
<feature type="transmembrane region" description="Helical" evidence="1">
    <location>
        <begin position="6"/>
        <end position="27"/>
    </location>
</feature>
<reference evidence="4" key="1">
    <citation type="submission" date="2016-06" db="UniProtKB">
        <authorList>
            <consortium name="WormBaseParasite"/>
        </authorList>
    </citation>
    <scope>IDENTIFICATION</scope>
</reference>
<dbReference type="PANTHER" id="PTHR11692">
    <property type="entry name" value="BIFUNCTIONAL PURINE BIOSYNTHESIS PROTEIN PURH"/>
    <property type="match status" value="1"/>
</dbReference>
<dbReference type="FunFam" id="3.40.140.20:FF:000003">
    <property type="entry name" value="Bifunctional purine biosynthesis protein"/>
    <property type="match status" value="1"/>
</dbReference>
<evidence type="ECO:0000313" key="4">
    <source>
        <dbReference type="WBParaSite" id="SBAD_0000666401-mRNA-1"/>
    </source>
</evidence>
<dbReference type="InterPro" id="IPR036914">
    <property type="entry name" value="MGS-like_dom_sf"/>
</dbReference>
<dbReference type="InterPro" id="IPR016193">
    <property type="entry name" value="Cytidine_deaminase-like"/>
</dbReference>
<sequence>MVPNCLSTIFFSSGWLFIVKFASLLIFSFRVVVCNLYPFEQTVKHGCSFEDAIENIDIGGVTLLRAGAKNCERVTVICDPQDYDCSLLQHFDINMAVARCLETPLPFEILNGCPSYVNVLDALNAWQLVKELKTQTGMAAATSFKHVSPAGAAVGKALSKDEAMMYMIEHPELLSPLATAYARARGSDRLSSFGDFIALSDSCDESTAKIISSEVSDGIIAPGYDPAALNILKKKKGGKYCILQVDPNYVPPQKETRMVFGVTMEQQRNDCLISKEFFTNIVSDNKLISEEAIVDLQVATIAVKYTQSNSVCLAKNGQTIGIGAGQQSRIHCTRLACDKANNWWMRLHPDLLKINFKKGVKRVEKTNAIDDIIFCCLVNLISKAEATEWIAKLDAVALSSDAFFPFEDNILRASGVKFIASPGGSVNDLHIINACNENKVTLIHTGVRLFHH</sequence>
<keyword evidence="3" id="KW-1185">Reference proteome</keyword>
<name>A0A183IS20_9BILA</name>
<dbReference type="OrthoDB" id="6017153at2759"/>
<dbReference type="Proteomes" id="UP000270296">
    <property type="component" value="Unassembled WGS sequence"/>
</dbReference>
<keyword evidence="1" id="KW-0812">Transmembrane</keyword>
<evidence type="ECO:0000313" key="2">
    <source>
        <dbReference type="EMBL" id="VDP09976.1"/>
    </source>
</evidence>
<dbReference type="Gene3D" id="1.10.287.440">
    <property type="match status" value="1"/>
</dbReference>
<dbReference type="SUPFAM" id="SSF53927">
    <property type="entry name" value="Cytidine deaminase-like"/>
    <property type="match status" value="1"/>
</dbReference>
<dbReference type="SMART" id="SM00798">
    <property type="entry name" value="AICARFT_IMPCHas"/>
    <property type="match status" value="1"/>
</dbReference>
<gene>
    <name evidence="2" type="ORF">SBAD_LOCUS6417</name>
</gene>
<dbReference type="GO" id="GO:0003937">
    <property type="term" value="F:IMP cyclohydrolase activity"/>
    <property type="evidence" value="ECO:0007669"/>
    <property type="project" value="InterPro"/>
</dbReference>
<organism evidence="4">
    <name type="scientific">Soboliphyme baturini</name>
    <dbReference type="NCBI Taxonomy" id="241478"/>
    <lineage>
        <taxon>Eukaryota</taxon>
        <taxon>Metazoa</taxon>
        <taxon>Ecdysozoa</taxon>
        <taxon>Nematoda</taxon>
        <taxon>Enoplea</taxon>
        <taxon>Dorylaimia</taxon>
        <taxon>Dioctophymatida</taxon>
        <taxon>Dioctophymatoidea</taxon>
        <taxon>Soboliphymatidae</taxon>
        <taxon>Soboliphyme</taxon>
    </lineage>
</organism>
<dbReference type="EMBL" id="UZAM01009735">
    <property type="protein sequence ID" value="VDP09976.1"/>
    <property type="molecule type" value="Genomic_DNA"/>
</dbReference>
<dbReference type="GO" id="GO:0006189">
    <property type="term" value="P:'de novo' IMP biosynthetic process"/>
    <property type="evidence" value="ECO:0007669"/>
    <property type="project" value="UniProtKB-UniPathway"/>
</dbReference>
<dbReference type="Gene3D" id="3.40.140.20">
    <property type="match status" value="2"/>
</dbReference>
<reference evidence="2 3" key="2">
    <citation type="submission" date="2018-11" db="EMBL/GenBank/DDBJ databases">
        <authorList>
            <consortium name="Pathogen Informatics"/>
        </authorList>
    </citation>
    <scope>NUCLEOTIDE SEQUENCE [LARGE SCALE GENOMIC DNA]</scope>
</reference>
<dbReference type="InterPro" id="IPR024051">
    <property type="entry name" value="AICAR_Tfase_dup_dom_sf"/>
</dbReference>
<accession>A0A183IS20</accession>
<protein>
    <submittedName>
        <fullName evidence="4">Bifunctional purine biosynthesis protein ATIC</fullName>
    </submittedName>
</protein>
<dbReference type="WBParaSite" id="SBAD_0000666401-mRNA-1">
    <property type="protein sequence ID" value="SBAD_0000666401-mRNA-1"/>
    <property type="gene ID" value="SBAD_0000666401"/>
</dbReference>
<dbReference type="UniPathway" id="UPA00074">
    <property type="reaction ID" value="UER00133"/>
</dbReference>
<keyword evidence="1" id="KW-1133">Transmembrane helix</keyword>
<proteinExistence type="predicted"/>
<dbReference type="AlphaFoldDB" id="A0A183IS20"/>
<keyword evidence="1" id="KW-0472">Membrane</keyword>
<dbReference type="SUPFAM" id="SSF52335">
    <property type="entry name" value="Methylglyoxal synthase-like"/>
    <property type="match status" value="1"/>
</dbReference>
<dbReference type="InterPro" id="IPR002695">
    <property type="entry name" value="PurH-like"/>
</dbReference>
<dbReference type="NCBIfam" id="NF005492">
    <property type="entry name" value="PRK07106.1"/>
    <property type="match status" value="1"/>
</dbReference>
<dbReference type="InterPro" id="IPR024050">
    <property type="entry name" value="AICAR_Tfase_insert_dom_sf"/>
</dbReference>
<dbReference type="GO" id="GO:0005829">
    <property type="term" value="C:cytosol"/>
    <property type="evidence" value="ECO:0007669"/>
    <property type="project" value="TreeGrafter"/>
</dbReference>